<evidence type="ECO:0000313" key="2">
    <source>
        <dbReference type="Proteomes" id="UP001497516"/>
    </source>
</evidence>
<dbReference type="Proteomes" id="UP001497516">
    <property type="component" value="Chromosome 9"/>
</dbReference>
<organism evidence="1 2">
    <name type="scientific">Linum trigynum</name>
    <dbReference type="NCBI Taxonomy" id="586398"/>
    <lineage>
        <taxon>Eukaryota</taxon>
        <taxon>Viridiplantae</taxon>
        <taxon>Streptophyta</taxon>
        <taxon>Embryophyta</taxon>
        <taxon>Tracheophyta</taxon>
        <taxon>Spermatophyta</taxon>
        <taxon>Magnoliopsida</taxon>
        <taxon>eudicotyledons</taxon>
        <taxon>Gunneridae</taxon>
        <taxon>Pentapetalae</taxon>
        <taxon>rosids</taxon>
        <taxon>fabids</taxon>
        <taxon>Malpighiales</taxon>
        <taxon>Linaceae</taxon>
        <taxon>Linum</taxon>
    </lineage>
</organism>
<sequence length="113" mass="12179">MHTLLTRSVVPSSQSGHQITNKGLLALFSMRHPAEPMLGAKQGGHYAYGGIITRIAPFGAGPSTSGVPFVRIDLLETHVVGVTSRLDWHIGLLKRIARRQGLLPEDECGPTTQ</sequence>
<dbReference type="EMBL" id="OZ034822">
    <property type="protein sequence ID" value="CAL1412081.1"/>
    <property type="molecule type" value="Genomic_DNA"/>
</dbReference>
<dbReference type="AlphaFoldDB" id="A0AAV2GNM6"/>
<protein>
    <submittedName>
        <fullName evidence="1">Uncharacterized protein</fullName>
    </submittedName>
</protein>
<proteinExistence type="predicted"/>
<accession>A0AAV2GNM6</accession>
<evidence type="ECO:0000313" key="1">
    <source>
        <dbReference type="EMBL" id="CAL1412081.1"/>
    </source>
</evidence>
<name>A0AAV2GNM6_9ROSI</name>
<reference evidence="1 2" key="1">
    <citation type="submission" date="2024-04" db="EMBL/GenBank/DDBJ databases">
        <authorList>
            <person name="Fracassetti M."/>
        </authorList>
    </citation>
    <scope>NUCLEOTIDE SEQUENCE [LARGE SCALE GENOMIC DNA]</scope>
</reference>
<gene>
    <name evidence="1" type="ORF">LTRI10_LOCUS51397</name>
</gene>
<keyword evidence="2" id="KW-1185">Reference proteome</keyword>